<evidence type="ECO:0000313" key="12">
    <source>
        <dbReference type="Proteomes" id="UP001306950"/>
    </source>
</evidence>
<evidence type="ECO:0000256" key="2">
    <source>
        <dbReference type="ARBA" id="ARBA00012438"/>
    </source>
</evidence>
<dbReference type="PANTHER" id="PTHR43065:SF10">
    <property type="entry name" value="PEROXIDE STRESS-ACTIVATED HISTIDINE KINASE MAK3"/>
    <property type="match status" value="1"/>
</dbReference>
<evidence type="ECO:0000256" key="1">
    <source>
        <dbReference type="ARBA" id="ARBA00000085"/>
    </source>
</evidence>
<protein>
    <recommendedName>
        <fullName evidence="2">histidine kinase</fullName>
        <ecNumber evidence="2">2.7.13.3</ecNumber>
    </recommendedName>
</protein>
<dbReference type="InterPro" id="IPR036890">
    <property type="entry name" value="HATPase_C_sf"/>
</dbReference>
<dbReference type="Gene3D" id="3.30.565.10">
    <property type="entry name" value="Histidine kinase-like ATPase, C-terminal domain"/>
    <property type="match status" value="2"/>
</dbReference>
<evidence type="ECO:0000256" key="9">
    <source>
        <dbReference type="SAM" id="Coils"/>
    </source>
</evidence>
<sequence length="1042" mass="122062">MAKFKTRARAVDLLGKQQIRDEVTAISELLRNAYDADASEGLIDIDTDKQFILVCDDGDGMSADDIEQNWLTIGTYSKKTKEIKPTKKNRIKIGEKGIGRLAVSLLGDQLLIISKKKSDGKWCVLYLHWELFRNEKMFLDDIEIPLKTFNTLSEVSNYLKEKKVELKEMLINNLHDHSKWDSEVRKNMLDQIESFQIEKKVFDWMNIIEAGKGGTIFYVANIDSSWDWKVYENIKNLQVQDETLKIRYRRLKDLLYSFQNYIDIYDKEIEKEESTSKSGLSDSNNKKKEDNSFNPKIHINGYPLEDEQWFNKDDIKLYDYALKGKIIDGMFVGKAFMRGQGQVEDVTVHADELSVGLSNKNFKEFGPINLKWFFVEGTASLSSLNKDQHRDMTEKLKDIGGIYVYRDGLRILPYGEQGNDFLHMEERRTKRATTYLFSHRRMFGFMEISKISNPSLVDKSSREGFVENSSYNYFRSVAINLLKWWALEYLETTQDEGKRNNYINALKEEHERQERARQQQLEEEKREKQYFKDLNKALEKFSDSLDAQSSKSLTNIKREFENYKSKIEQSRNKLEKYDLIYSYKRESIEEIDLLWQFKLELNPRYNHSIELVELVEEMNNECSDKVAKSKLELDYLISQLELVSIFEESEDLSDINANLDEALEWINKFIRRINELNNDHFKNHYELLDEVKKKTANLLLNSTEENRKKINNEIEKLTEYQKKFNQYKISGKTILLKDITLQNAVQEVLQDFNSSISKIQEEILNYENEIKQSTVLKNTELLLIKVIDSLESIDILNNDEFLIGLLKKEVEMYRDLSAVGLAAEMTSHEFNSLNKVIRENVDALLKALKPTPLAPVIQRVSQSFSSLERLQARMSPLYRQSRKRTKDINLKLFIDDVLEYFSTDIRKYTIKVINDVPEDLIVREIEPVLFTPIANVVSNSIYWMLNQDRREIHFYYSDTNRILFIHDTGQGIKESDMVRVFEPYFTKKLQGRGLGLFLSRDTLESRGHFLFLEDPDNTIRSLGGACFGIQFKKDSILGEVQK</sequence>
<feature type="domain" description="Histidine kinase" evidence="10">
    <location>
        <begin position="825"/>
        <end position="1035"/>
    </location>
</feature>
<dbReference type="PANTHER" id="PTHR43065">
    <property type="entry name" value="SENSOR HISTIDINE KINASE"/>
    <property type="match status" value="1"/>
</dbReference>
<gene>
    <name evidence="11" type="ORF">V3851_22620</name>
</gene>
<dbReference type="EC" id="2.7.13.3" evidence="2"/>
<evidence type="ECO:0000256" key="5">
    <source>
        <dbReference type="ARBA" id="ARBA00022741"/>
    </source>
</evidence>
<dbReference type="RefSeq" id="WP_331848796.1">
    <property type="nucleotide sequence ID" value="NZ_JAZHPZ010000016.1"/>
</dbReference>
<keyword evidence="5" id="KW-0547">Nucleotide-binding</keyword>
<dbReference type="Proteomes" id="UP001306950">
    <property type="component" value="Unassembled WGS sequence"/>
</dbReference>
<dbReference type="EMBL" id="JAZHPZ010000016">
    <property type="protein sequence ID" value="MEF2968619.1"/>
    <property type="molecule type" value="Genomic_DNA"/>
</dbReference>
<feature type="coiled-coil region" evidence="9">
    <location>
        <begin position="499"/>
        <end position="527"/>
    </location>
</feature>
<dbReference type="Pfam" id="PF13589">
    <property type="entry name" value="HATPase_c_3"/>
    <property type="match status" value="1"/>
</dbReference>
<feature type="coiled-coil region" evidence="9">
    <location>
        <begin position="749"/>
        <end position="776"/>
    </location>
</feature>
<evidence type="ECO:0000313" key="11">
    <source>
        <dbReference type="EMBL" id="MEF2968619.1"/>
    </source>
</evidence>
<evidence type="ECO:0000256" key="8">
    <source>
        <dbReference type="ARBA" id="ARBA00023012"/>
    </source>
</evidence>
<dbReference type="Pfam" id="PF19191">
    <property type="entry name" value="HEF_HK"/>
    <property type="match status" value="1"/>
</dbReference>
<name>A0ABU7VXZ2_9BACL</name>
<dbReference type="InterPro" id="IPR004358">
    <property type="entry name" value="Sig_transdc_His_kin-like_C"/>
</dbReference>
<dbReference type="SUPFAM" id="SSF55874">
    <property type="entry name" value="ATPase domain of HSP90 chaperone/DNA topoisomerase II/histidine kinase"/>
    <property type="match status" value="2"/>
</dbReference>
<evidence type="ECO:0000256" key="6">
    <source>
        <dbReference type="ARBA" id="ARBA00022777"/>
    </source>
</evidence>
<reference evidence="11 12" key="1">
    <citation type="submission" date="2024-02" db="EMBL/GenBank/DDBJ databases">
        <title>A nitrogen-fixing paenibacillus bacterium.</title>
        <authorList>
            <person name="Zhang W.L."/>
            <person name="Chen S.F."/>
        </authorList>
    </citation>
    <scope>NUCLEOTIDE SEQUENCE [LARGE SCALE GENOMIC DNA]</scope>
    <source>
        <strain evidence="11 12">M1</strain>
    </source>
</reference>
<dbReference type="InterPro" id="IPR005467">
    <property type="entry name" value="His_kinase_dom"/>
</dbReference>
<keyword evidence="9" id="KW-0175">Coiled coil</keyword>
<dbReference type="PROSITE" id="PS50109">
    <property type="entry name" value="HIS_KIN"/>
    <property type="match status" value="1"/>
</dbReference>
<evidence type="ECO:0000256" key="3">
    <source>
        <dbReference type="ARBA" id="ARBA00022553"/>
    </source>
</evidence>
<dbReference type="Pfam" id="PF02518">
    <property type="entry name" value="HATPase_c"/>
    <property type="match status" value="1"/>
</dbReference>
<evidence type="ECO:0000256" key="4">
    <source>
        <dbReference type="ARBA" id="ARBA00022679"/>
    </source>
</evidence>
<accession>A0ABU7VXZ2</accession>
<dbReference type="SUPFAM" id="SSF58100">
    <property type="entry name" value="Bacterial hemolysins"/>
    <property type="match status" value="1"/>
</dbReference>
<evidence type="ECO:0000256" key="7">
    <source>
        <dbReference type="ARBA" id="ARBA00022840"/>
    </source>
</evidence>
<keyword evidence="4" id="KW-0808">Transferase</keyword>
<dbReference type="GO" id="GO:0005524">
    <property type="term" value="F:ATP binding"/>
    <property type="evidence" value="ECO:0007669"/>
    <property type="project" value="UniProtKB-KW"/>
</dbReference>
<proteinExistence type="predicted"/>
<dbReference type="SMART" id="SM00387">
    <property type="entry name" value="HATPase_c"/>
    <property type="match status" value="1"/>
</dbReference>
<evidence type="ECO:0000259" key="10">
    <source>
        <dbReference type="PROSITE" id="PS50109"/>
    </source>
</evidence>
<feature type="coiled-coil region" evidence="9">
    <location>
        <begin position="553"/>
        <end position="580"/>
    </location>
</feature>
<keyword evidence="12" id="KW-1185">Reference proteome</keyword>
<comment type="catalytic activity">
    <reaction evidence="1">
        <text>ATP + protein L-histidine = ADP + protein N-phospho-L-histidine.</text>
        <dbReference type="EC" id="2.7.13.3"/>
    </reaction>
</comment>
<organism evidence="11 12">
    <name type="scientific">Paenibacillus haidiansis</name>
    <dbReference type="NCBI Taxonomy" id="1574488"/>
    <lineage>
        <taxon>Bacteria</taxon>
        <taxon>Bacillati</taxon>
        <taxon>Bacillota</taxon>
        <taxon>Bacilli</taxon>
        <taxon>Bacillales</taxon>
        <taxon>Paenibacillaceae</taxon>
        <taxon>Paenibacillus</taxon>
    </lineage>
</organism>
<keyword evidence="8" id="KW-0902">Two-component regulatory system</keyword>
<feature type="coiled-coil region" evidence="9">
    <location>
        <begin position="693"/>
        <end position="720"/>
    </location>
</feature>
<dbReference type="InterPro" id="IPR043836">
    <property type="entry name" value="DHp"/>
</dbReference>
<comment type="caution">
    <text evidence="11">The sequence shown here is derived from an EMBL/GenBank/DDBJ whole genome shotgun (WGS) entry which is preliminary data.</text>
</comment>
<keyword evidence="3" id="KW-0597">Phosphoprotein</keyword>
<keyword evidence="7 11" id="KW-0067">ATP-binding</keyword>
<dbReference type="InterPro" id="IPR003594">
    <property type="entry name" value="HATPase_dom"/>
</dbReference>
<dbReference type="PRINTS" id="PR00344">
    <property type="entry name" value="BCTRLSENSOR"/>
</dbReference>
<keyword evidence="6" id="KW-0418">Kinase</keyword>